<dbReference type="Proteomes" id="UP000254978">
    <property type="component" value="Unassembled WGS sequence"/>
</dbReference>
<evidence type="ECO:0000259" key="2">
    <source>
        <dbReference type="Pfam" id="PF02720"/>
    </source>
</evidence>
<accession>A0A378TEH5</accession>
<name>A0A378TEH5_9MYCO</name>
<keyword evidence="4" id="KW-1185">Reference proteome</keyword>
<evidence type="ECO:0000313" key="3">
    <source>
        <dbReference type="EMBL" id="STZ59149.1"/>
    </source>
</evidence>
<dbReference type="AlphaFoldDB" id="A0A378TEH5"/>
<organism evidence="3 4">
    <name type="scientific">Mycolicibacterium tokaiense</name>
    <dbReference type="NCBI Taxonomy" id="39695"/>
    <lineage>
        <taxon>Bacteria</taxon>
        <taxon>Bacillati</taxon>
        <taxon>Actinomycetota</taxon>
        <taxon>Actinomycetes</taxon>
        <taxon>Mycobacteriales</taxon>
        <taxon>Mycobacteriaceae</taxon>
        <taxon>Mycolicibacterium</taxon>
    </lineage>
</organism>
<proteinExistence type="predicted"/>
<evidence type="ECO:0000313" key="4">
    <source>
        <dbReference type="Proteomes" id="UP000254978"/>
    </source>
</evidence>
<dbReference type="RefSeq" id="WP_115278752.1">
    <property type="nucleotide sequence ID" value="NZ_AP022600.1"/>
</dbReference>
<feature type="domain" description="DUF222" evidence="2">
    <location>
        <begin position="19"/>
        <end position="323"/>
    </location>
</feature>
<evidence type="ECO:0000256" key="1">
    <source>
        <dbReference type="SAM" id="MobiDB-lite"/>
    </source>
</evidence>
<gene>
    <name evidence="3" type="ORF">NCTC10821_02671</name>
</gene>
<protein>
    <submittedName>
        <fullName evidence="3">13E12 repeat family protein</fullName>
    </submittedName>
</protein>
<dbReference type="InterPro" id="IPR003870">
    <property type="entry name" value="DUF222"/>
</dbReference>
<dbReference type="OrthoDB" id="4775237at2"/>
<dbReference type="Pfam" id="PF02720">
    <property type="entry name" value="DUF222"/>
    <property type="match status" value="1"/>
</dbReference>
<feature type="region of interest" description="Disordered" evidence="1">
    <location>
        <begin position="527"/>
        <end position="586"/>
    </location>
</feature>
<sequence>MFEGCDPGALLTEVESSRLDESAVWAHRMAAIAALLTQRMNEGFDQQALLPDGDPGFGLISGFVRTAAEVGPALGVPPAVAMKIVGYADALDERLPQIYGLLASGRLDWESAKLIINRTAHVTDTAIRDVDRNLAAKIATWDCWSRTRLQGAVDRAILHVDPDGAKERRVAADTERRVSAKALPNGMGEIRLYAGAPVIAKVDARLDQMAKAVCGQDPRTLVQRRVDAAEAIADGSFVLACACGREDCPAPKPTAAVTTAAAAQYVINVIAPAATVTGDSDEPGFLQGYGVIDADQVRELADAPGTVCRDVRNPDTDPNAPTETRDGTSVLLRHHWSAAMDRWVRVRGLTCSFPFCNQPAWNADLDHSIPFDHQHPLRGGWTAGFNLDPKCRTHHRIKTFLSGEGGWSTRQLTGGTIEWTSPTGRTYRCTPDGAELFDDLAAACRPTPWTRPRDPKVEKAARIAAARAGLAAKQAANQQTRWINQGRAQEIKQRVRRNDVRFKRLVLSGRRRTASWCPWINDPWEDESITADWRPPPPPPPTDDRRQRRSTLLTGEGVRRPCATAGPPALRPPRPARGRPAAAPRE</sequence>
<reference evidence="3 4" key="1">
    <citation type="submission" date="2018-06" db="EMBL/GenBank/DDBJ databases">
        <authorList>
            <consortium name="Pathogen Informatics"/>
            <person name="Doyle S."/>
        </authorList>
    </citation>
    <scope>NUCLEOTIDE SEQUENCE [LARGE SCALE GENOMIC DNA]</scope>
    <source>
        <strain evidence="3 4">NCTC10821</strain>
    </source>
</reference>
<dbReference type="EMBL" id="UGQT01000001">
    <property type="protein sequence ID" value="STZ59149.1"/>
    <property type="molecule type" value="Genomic_DNA"/>
</dbReference>